<protein>
    <submittedName>
        <fullName evidence="1">Uncharacterized protein</fullName>
    </submittedName>
</protein>
<sequence length="57" mass="6675">MNRAKEIQRKKWQINYLKYLLQHYPGDPDLSVDLNQVNAELRVLQRPGKIASLLKGL</sequence>
<evidence type="ECO:0000313" key="2">
    <source>
        <dbReference type="Proteomes" id="UP000563094"/>
    </source>
</evidence>
<reference evidence="1 2" key="1">
    <citation type="submission" date="2020-08" db="EMBL/GenBank/DDBJ databases">
        <title>Genomic Encyclopedia of Type Strains, Phase IV (KMG-IV): sequencing the most valuable type-strain genomes for metagenomic binning, comparative biology and taxonomic classification.</title>
        <authorList>
            <person name="Goeker M."/>
        </authorList>
    </citation>
    <scope>NUCLEOTIDE SEQUENCE [LARGE SCALE GENOMIC DNA]</scope>
    <source>
        <strain evidence="1 2">DSM 29854</strain>
    </source>
</reference>
<organism evidence="1 2">
    <name type="scientific">Rufibacter quisquiliarum</name>
    <dbReference type="NCBI Taxonomy" id="1549639"/>
    <lineage>
        <taxon>Bacteria</taxon>
        <taxon>Pseudomonadati</taxon>
        <taxon>Bacteroidota</taxon>
        <taxon>Cytophagia</taxon>
        <taxon>Cytophagales</taxon>
        <taxon>Hymenobacteraceae</taxon>
        <taxon>Rufibacter</taxon>
    </lineage>
</organism>
<dbReference type="EMBL" id="JACJIQ010000006">
    <property type="protein sequence ID" value="MBA9077098.1"/>
    <property type="molecule type" value="Genomic_DNA"/>
</dbReference>
<proteinExistence type="predicted"/>
<gene>
    <name evidence="1" type="ORF">FHS90_001809</name>
</gene>
<dbReference type="AlphaFoldDB" id="A0A839GRQ8"/>
<keyword evidence="2" id="KW-1185">Reference proteome</keyword>
<comment type="caution">
    <text evidence="1">The sequence shown here is derived from an EMBL/GenBank/DDBJ whole genome shotgun (WGS) entry which is preliminary data.</text>
</comment>
<dbReference type="Proteomes" id="UP000563094">
    <property type="component" value="Unassembled WGS sequence"/>
</dbReference>
<evidence type="ECO:0000313" key="1">
    <source>
        <dbReference type="EMBL" id="MBA9077098.1"/>
    </source>
</evidence>
<name>A0A839GRQ8_9BACT</name>
<accession>A0A839GRQ8</accession>